<evidence type="ECO:0000256" key="1">
    <source>
        <dbReference type="ARBA" id="ARBA00022908"/>
    </source>
</evidence>
<keyword evidence="1" id="KW-0229">DNA integration</keyword>
<organism evidence="5">
    <name type="scientific">viral metagenome</name>
    <dbReference type="NCBI Taxonomy" id="1070528"/>
    <lineage>
        <taxon>unclassified sequences</taxon>
        <taxon>metagenomes</taxon>
        <taxon>organismal metagenomes</taxon>
    </lineage>
</organism>
<dbReference type="AlphaFoldDB" id="A0A6C0KFZ1"/>
<evidence type="ECO:0000259" key="4">
    <source>
        <dbReference type="SMART" id="SM00857"/>
    </source>
</evidence>
<dbReference type="EMBL" id="MN740875">
    <property type="protein sequence ID" value="QHU16056.1"/>
    <property type="molecule type" value="Genomic_DNA"/>
</dbReference>
<feature type="domain" description="Resolvase/invertase-type recombinase catalytic" evidence="4">
    <location>
        <begin position="18"/>
        <end position="145"/>
    </location>
</feature>
<sequence length="340" mass="38374">MNITLNMSTIKIESAPSVYIYLRVSTKGQTGHSIQLEAIKNSPLFKNISSRGFEVIYDEGTAFGEDYESREIFNIMKNKDITIFVFDESRLSRNLGGAGKIIELIQRNRIAIYVVGVENPYVCTIRENVQRLRDGMEAARAESMMKSERSEAMARARRIIKANQPYQPPPSSPTLLTLLSMMWKGCNIQTFIDTFNLVTPWGQTEDKLGGNFLLLDRYGKEFTVLKKGDFTLKDILAMFNKWDVFQQGKRCWTYDSLRELVQFHFGDDAVSDLTSASDVSNSDDDMVSDEIDNMASSSSSAFSTFKSHDFRANGSVIFCNKCGRTNIQTITGNSVVPCEF</sequence>
<dbReference type="PROSITE" id="PS00397">
    <property type="entry name" value="RECOMBINASES_1"/>
    <property type="match status" value="1"/>
</dbReference>
<dbReference type="Gene3D" id="3.40.50.1390">
    <property type="entry name" value="Resolvase, N-terminal catalytic domain"/>
    <property type="match status" value="1"/>
</dbReference>
<dbReference type="GO" id="GO:0003677">
    <property type="term" value="F:DNA binding"/>
    <property type="evidence" value="ECO:0007669"/>
    <property type="project" value="UniProtKB-KW"/>
</dbReference>
<dbReference type="Pfam" id="PF00239">
    <property type="entry name" value="Resolvase"/>
    <property type="match status" value="1"/>
</dbReference>
<keyword evidence="3" id="KW-0233">DNA recombination</keyword>
<reference evidence="5" key="1">
    <citation type="journal article" date="2020" name="Nature">
        <title>Giant virus diversity and host interactions through global metagenomics.</title>
        <authorList>
            <person name="Schulz F."/>
            <person name="Roux S."/>
            <person name="Paez-Espino D."/>
            <person name="Jungbluth S."/>
            <person name="Walsh D.A."/>
            <person name="Denef V.J."/>
            <person name="McMahon K.D."/>
            <person name="Konstantinidis K.T."/>
            <person name="Eloe-Fadrosh E.A."/>
            <person name="Kyrpides N.C."/>
            <person name="Woyke T."/>
        </authorList>
    </citation>
    <scope>NUCLEOTIDE SEQUENCE</scope>
    <source>
        <strain evidence="5">GVMAG-S-3300010158-109</strain>
    </source>
</reference>
<evidence type="ECO:0000256" key="3">
    <source>
        <dbReference type="ARBA" id="ARBA00023172"/>
    </source>
</evidence>
<keyword evidence="2" id="KW-0238">DNA-binding</keyword>
<evidence type="ECO:0000256" key="2">
    <source>
        <dbReference type="ARBA" id="ARBA00023125"/>
    </source>
</evidence>
<dbReference type="GO" id="GO:0015074">
    <property type="term" value="P:DNA integration"/>
    <property type="evidence" value="ECO:0007669"/>
    <property type="project" value="UniProtKB-KW"/>
</dbReference>
<dbReference type="InterPro" id="IPR036162">
    <property type="entry name" value="Resolvase-like_N_sf"/>
</dbReference>
<dbReference type="SMART" id="SM00857">
    <property type="entry name" value="Resolvase"/>
    <property type="match status" value="1"/>
</dbReference>
<dbReference type="InterPro" id="IPR006119">
    <property type="entry name" value="Resolv_N"/>
</dbReference>
<proteinExistence type="predicted"/>
<dbReference type="GO" id="GO:0000150">
    <property type="term" value="F:DNA strand exchange activity"/>
    <property type="evidence" value="ECO:0007669"/>
    <property type="project" value="InterPro"/>
</dbReference>
<dbReference type="SUPFAM" id="SSF53041">
    <property type="entry name" value="Resolvase-like"/>
    <property type="match status" value="1"/>
</dbReference>
<name>A0A6C0KFZ1_9ZZZZ</name>
<dbReference type="InterPro" id="IPR006118">
    <property type="entry name" value="Recombinase_CS"/>
</dbReference>
<accession>A0A6C0KFZ1</accession>
<protein>
    <recommendedName>
        <fullName evidence="4">Resolvase/invertase-type recombinase catalytic domain-containing protein</fullName>
    </recommendedName>
</protein>
<evidence type="ECO:0000313" key="5">
    <source>
        <dbReference type="EMBL" id="QHU16056.1"/>
    </source>
</evidence>